<dbReference type="Gene3D" id="3.40.50.2020">
    <property type="match status" value="1"/>
</dbReference>
<dbReference type="HOGENOM" id="CLU_086256_0_0_2"/>
<reference evidence="3 4" key="1">
    <citation type="journal article" date="2015" name="Stand. Genomic Sci.">
        <title>Complete genome sequence of and proposal of Thermofilum uzonense sp. nov. a novel hyperthermophilic crenarchaeon and emended description of the genus Thermofilum.</title>
        <authorList>
            <person name="Toshchakov S.V."/>
            <person name="Korzhenkov A.A."/>
            <person name="Samarov N.I."/>
            <person name="Mazunin I.O."/>
            <person name="Mozhey O.I."/>
            <person name="Shmyr I.S."/>
            <person name="Derbikova K.S."/>
            <person name="Taranov E.A."/>
            <person name="Dominova I.N."/>
            <person name="Bonch-Osmolovskaya E.A."/>
            <person name="Patrushev M.V."/>
            <person name="Podosokorskaya O.A."/>
            <person name="Kublanov I.V."/>
        </authorList>
    </citation>
    <scope>NUCLEOTIDE SEQUENCE [LARGE SCALE GENOMIC DNA]</scope>
    <source>
        <strain evidence="3 4">1807-2</strain>
    </source>
</reference>
<sequence length="245" mass="27970">MSSESEESSYVVARLLNGLKEVYTFKELEEFLGIPSQVLWRYTSYSQFPERHTAKKILDAIREKRLVEKALREALLRQNEVVEEWRILFNPRILNLVGYVIWKFYSNLEVDTVLTYPERNAGLAVMAADWLLADVAVASERAYGNWGKLLTASYVSGERGEIVYLHIPKDSIPKDSKVLVVKSIVNDFQSLNALSSLVEQARAQLVGAVAIIALSDKWIETVSRLNLKNIKVLLTWTREGFYVNL</sequence>
<dbReference type="EMBL" id="CP009961">
    <property type="protein sequence ID" value="AKG38252.1"/>
    <property type="molecule type" value="Genomic_DNA"/>
</dbReference>
<keyword evidence="1" id="KW-0808">Transferase</keyword>
<dbReference type="PANTHER" id="PTHR43864:SF1">
    <property type="entry name" value="XANTHINE PHOSPHORIBOSYLTRANSFERASE"/>
    <property type="match status" value="1"/>
</dbReference>
<dbReference type="SUPFAM" id="SSF53271">
    <property type="entry name" value="PRTase-like"/>
    <property type="match status" value="1"/>
</dbReference>
<dbReference type="GO" id="GO:0006166">
    <property type="term" value="P:purine ribonucleoside salvage"/>
    <property type="evidence" value="ECO:0007669"/>
    <property type="project" value="UniProtKB-KW"/>
</dbReference>
<keyword evidence="4" id="KW-1185">Reference proteome</keyword>
<dbReference type="PANTHER" id="PTHR43864">
    <property type="entry name" value="HYPOXANTHINE/GUANINE PHOSPHORIBOSYLTRANSFERASE"/>
    <property type="match status" value="1"/>
</dbReference>
<dbReference type="InterPro" id="IPR050118">
    <property type="entry name" value="Pur/Pyrimidine_PRTase"/>
</dbReference>
<protein>
    <submittedName>
        <fullName evidence="3">Uncharacterized protein</fullName>
    </submittedName>
</protein>
<evidence type="ECO:0000256" key="2">
    <source>
        <dbReference type="ARBA" id="ARBA00022726"/>
    </source>
</evidence>
<evidence type="ECO:0000256" key="1">
    <source>
        <dbReference type="ARBA" id="ARBA00022679"/>
    </source>
</evidence>
<organism evidence="3 4">
    <name type="scientific">Infirmifilum uzonense</name>
    <dbReference type="NCBI Taxonomy" id="1550241"/>
    <lineage>
        <taxon>Archaea</taxon>
        <taxon>Thermoproteota</taxon>
        <taxon>Thermoprotei</taxon>
        <taxon>Thermofilales</taxon>
        <taxon>Thermofilaceae</taxon>
        <taxon>Infirmifilum</taxon>
    </lineage>
</organism>
<gene>
    <name evidence="3" type="ORF">MA03_01695</name>
</gene>
<dbReference type="GeneID" id="25400904"/>
<dbReference type="STRING" id="1550241.MA03_01695"/>
<dbReference type="OrthoDB" id="31418at2157"/>
<dbReference type="KEGG" id="thf:MA03_01695"/>
<dbReference type="GO" id="GO:0016740">
    <property type="term" value="F:transferase activity"/>
    <property type="evidence" value="ECO:0007669"/>
    <property type="project" value="UniProtKB-KW"/>
</dbReference>
<evidence type="ECO:0000313" key="4">
    <source>
        <dbReference type="Proteomes" id="UP000067434"/>
    </source>
</evidence>
<dbReference type="InterPro" id="IPR029057">
    <property type="entry name" value="PRTase-like"/>
</dbReference>
<evidence type="ECO:0000313" key="3">
    <source>
        <dbReference type="EMBL" id="AKG38252.1"/>
    </source>
</evidence>
<accession>A0A0F7FGJ1</accession>
<dbReference type="PATRIC" id="fig|1550241.5.peg.346"/>
<dbReference type="RefSeq" id="WP_052883614.1">
    <property type="nucleotide sequence ID" value="NZ_CP009961.1"/>
</dbReference>
<dbReference type="AlphaFoldDB" id="A0A0F7FGJ1"/>
<proteinExistence type="predicted"/>
<name>A0A0F7FGJ1_9CREN</name>
<dbReference type="Proteomes" id="UP000067434">
    <property type="component" value="Chromosome"/>
</dbReference>
<keyword evidence="2" id="KW-0660">Purine salvage</keyword>